<dbReference type="SUPFAM" id="SSF88659">
    <property type="entry name" value="Sigma3 and sigma4 domains of RNA polymerase sigma factors"/>
    <property type="match status" value="1"/>
</dbReference>
<evidence type="ECO:0000313" key="3">
    <source>
        <dbReference type="Proteomes" id="UP000315369"/>
    </source>
</evidence>
<dbReference type="EMBL" id="VIFM01000052">
    <property type="protein sequence ID" value="TQF15094.1"/>
    <property type="molecule type" value="Genomic_DNA"/>
</dbReference>
<comment type="caution">
    <text evidence="2">The sequence shown here is derived from an EMBL/GenBank/DDBJ whole genome shotgun (WGS) entry which is preliminary data.</text>
</comment>
<evidence type="ECO:0000256" key="1">
    <source>
        <dbReference type="SAM" id="MobiDB-lite"/>
    </source>
</evidence>
<name>A0A540X330_9BACT</name>
<gene>
    <name evidence="2" type="ORF">FJV41_15370</name>
</gene>
<protein>
    <submittedName>
        <fullName evidence="2">Uncharacterized protein</fullName>
    </submittedName>
</protein>
<accession>A0A540X330</accession>
<sequence length="192" mass="20622">MGEDGAAVTPFEPPISRLPPSSFVQALRGLEPRPAALLSRRLVSGASLEACASFYGVSEQALSVRLLRAAVLLAMRLGTAARDPTEGEEEAAWARMLAAALEREDAPVPVGLVPVVEVCRRVRAVSAEVAAGLEAATREDQASPVRQREDWMRRLAVAALLALTAYLYLSRPEEPPRRPRPPPQQQLAPDAG</sequence>
<keyword evidence="3" id="KW-1185">Reference proteome</keyword>
<dbReference type="AlphaFoldDB" id="A0A540X330"/>
<dbReference type="Proteomes" id="UP000315369">
    <property type="component" value="Unassembled WGS sequence"/>
</dbReference>
<dbReference type="OrthoDB" id="5526492at2"/>
<feature type="region of interest" description="Disordered" evidence="1">
    <location>
        <begin position="172"/>
        <end position="192"/>
    </location>
</feature>
<reference evidence="2 3" key="1">
    <citation type="submission" date="2019-06" db="EMBL/GenBank/DDBJ databases">
        <authorList>
            <person name="Livingstone P."/>
            <person name="Whitworth D."/>
        </authorList>
    </citation>
    <scope>NUCLEOTIDE SEQUENCE [LARGE SCALE GENOMIC DNA]</scope>
    <source>
        <strain evidence="2 3">AM401</strain>
    </source>
</reference>
<proteinExistence type="predicted"/>
<organism evidence="2 3">
    <name type="scientific">Myxococcus llanfairpwllgwyngyllgogerychwyrndrobwllllantysiliogogogochensis</name>
    <dbReference type="NCBI Taxonomy" id="2590453"/>
    <lineage>
        <taxon>Bacteria</taxon>
        <taxon>Pseudomonadati</taxon>
        <taxon>Myxococcota</taxon>
        <taxon>Myxococcia</taxon>
        <taxon>Myxococcales</taxon>
        <taxon>Cystobacterineae</taxon>
        <taxon>Myxococcaceae</taxon>
        <taxon>Myxococcus</taxon>
    </lineage>
</organism>
<dbReference type="InterPro" id="IPR013324">
    <property type="entry name" value="RNA_pol_sigma_r3/r4-like"/>
</dbReference>
<evidence type="ECO:0000313" key="2">
    <source>
        <dbReference type="EMBL" id="TQF15094.1"/>
    </source>
</evidence>